<dbReference type="GO" id="GO:0006357">
    <property type="term" value="P:regulation of transcription by RNA polymerase II"/>
    <property type="evidence" value="ECO:0007669"/>
    <property type="project" value="TreeGrafter"/>
</dbReference>
<dbReference type="Pfam" id="PF10545">
    <property type="entry name" value="MADF_DNA_bdg"/>
    <property type="match status" value="1"/>
</dbReference>
<gene>
    <name evidence="3" type="primary">LOC113210632</name>
</gene>
<evidence type="ECO:0000313" key="3">
    <source>
        <dbReference type="RefSeq" id="XP_052130734.1"/>
    </source>
</evidence>
<reference evidence="3" key="1">
    <citation type="submission" date="2025-08" db="UniProtKB">
        <authorList>
            <consortium name="RefSeq"/>
        </authorList>
    </citation>
    <scope>IDENTIFICATION</scope>
    <source>
        <tissue evidence="3">Whole organism</tissue>
    </source>
</reference>
<dbReference type="GeneID" id="113210632"/>
<name>A0A9C6X7V8_FRAOC</name>
<dbReference type="GO" id="GO:0005667">
    <property type="term" value="C:transcription regulator complex"/>
    <property type="evidence" value="ECO:0007669"/>
    <property type="project" value="TreeGrafter"/>
</dbReference>
<evidence type="ECO:0000313" key="2">
    <source>
        <dbReference type="Proteomes" id="UP000504606"/>
    </source>
</evidence>
<dbReference type="InterPro" id="IPR039353">
    <property type="entry name" value="TF_Adf1"/>
</dbReference>
<dbReference type="InterPro" id="IPR006578">
    <property type="entry name" value="MADF-dom"/>
</dbReference>
<evidence type="ECO:0000259" key="1">
    <source>
        <dbReference type="Pfam" id="PF10545"/>
    </source>
</evidence>
<protein>
    <submittedName>
        <fullName evidence="3">Uncharacterized protein LOC113210632 isoform X2</fullName>
    </submittedName>
</protein>
<dbReference type="PANTHER" id="PTHR12243">
    <property type="entry name" value="MADF DOMAIN TRANSCRIPTION FACTOR"/>
    <property type="match status" value="1"/>
</dbReference>
<organism evidence="2 3">
    <name type="scientific">Frankliniella occidentalis</name>
    <name type="common">Western flower thrips</name>
    <name type="synonym">Euthrips occidentalis</name>
    <dbReference type="NCBI Taxonomy" id="133901"/>
    <lineage>
        <taxon>Eukaryota</taxon>
        <taxon>Metazoa</taxon>
        <taxon>Ecdysozoa</taxon>
        <taxon>Arthropoda</taxon>
        <taxon>Hexapoda</taxon>
        <taxon>Insecta</taxon>
        <taxon>Pterygota</taxon>
        <taxon>Neoptera</taxon>
        <taxon>Paraneoptera</taxon>
        <taxon>Thysanoptera</taxon>
        <taxon>Terebrantia</taxon>
        <taxon>Thripoidea</taxon>
        <taxon>Thripidae</taxon>
        <taxon>Frankliniella</taxon>
    </lineage>
</organism>
<accession>A0A9C6X7V8</accession>
<dbReference type="Proteomes" id="UP000504606">
    <property type="component" value="Unplaced"/>
</dbReference>
<sequence length="127" mass="14196">MNPPISGEQARKIFKSLREKFSKERNKEKKFQQGCSGQAFTPVEKSTWVFYEALTFLIPHIKPRRTATNYTSLKKEKKKAPQAAAGGTPVVDWAYSSKFSSLFGESSAPCSSVAASSRKQVAEKVFR</sequence>
<dbReference type="RefSeq" id="XP_052130734.1">
    <property type="nucleotide sequence ID" value="XM_052274774.1"/>
</dbReference>
<keyword evidence="2" id="KW-1185">Reference proteome</keyword>
<dbReference type="GO" id="GO:0005634">
    <property type="term" value="C:nucleus"/>
    <property type="evidence" value="ECO:0007669"/>
    <property type="project" value="TreeGrafter"/>
</dbReference>
<feature type="domain" description="MADF" evidence="1">
    <location>
        <begin position="2"/>
        <end position="57"/>
    </location>
</feature>
<dbReference type="AlphaFoldDB" id="A0A9C6X7V8"/>
<dbReference type="PANTHER" id="PTHR12243:SF67">
    <property type="entry name" value="COREPRESSOR OF PANGOLIN, ISOFORM A-RELATED"/>
    <property type="match status" value="1"/>
</dbReference>
<proteinExistence type="predicted"/>